<dbReference type="AlphaFoldDB" id="A0A2K3NEH5"/>
<dbReference type="PANTHER" id="PTHR13318:SF106">
    <property type="entry name" value="F-BOX_LRR-REPEAT PROTEIN 2"/>
    <property type="match status" value="1"/>
</dbReference>
<reference evidence="3 4" key="2">
    <citation type="journal article" date="2017" name="Front. Plant Sci.">
        <title>Gene Classification and Mining of Molecular Markers Useful in Red Clover (Trifolium pratense) Breeding.</title>
        <authorList>
            <person name="Istvanek J."/>
            <person name="Dluhosova J."/>
            <person name="Dluhos P."/>
            <person name="Patkova L."/>
            <person name="Nedelnik J."/>
            <person name="Repkova J."/>
        </authorList>
    </citation>
    <scope>NUCLEOTIDE SEQUENCE [LARGE SCALE GENOMIC DNA]</scope>
    <source>
        <strain evidence="4">cv. Tatra</strain>
        <tissue evidence="3">Young leaves</tissue>
    </source>
</reference>
<dbReference type="Gene3D" id="3.80.10.10">
    <property type="entry name" value="Ribonuclease Inhibitor"/>
    <property type="match status" value="2"/>
</dbReference>
<dbReference type="Pfam" id="PF00646">
    <property type="entry name" value="F-box"/>
    <property type="match status" value="1"/>
</dbReference>
<feature type="domain" description="F-box" evidence="1">
    <location>
        <begin position="12"/>
        <end position="53"/>
    </location>
</feature>
<dbReference type="PANTHER" id="PTHR13318">
    <property type="entry name" value="PARTNER OF PAIRED, ISOFORM B-RELATED"/>
    <property type="match status" value="1"/>
</dbReference>
<dbReference type="GO" id="GO:0031146">
    <property type="term" value="P:SCF-dependent proteasomal ubiquitin-dependent protein catabolic process"/>
    <property type="evidence" value="ECO:0007669"/>
    <property type="project" value="TreeGrafter"/>
</dbReference>
<name>A0A2K3NEH5_TRIPR</name>
<proteinExistence type="predicted"/>
<dbReference type="SMART" id="SM00367">
    <property type="entry name" value="LRR_CC"/>
    <property type="match status" value="5"/>
</dbReference>
<dbReference type="InterPro" id="IPR001810">
    <property type="entry name" value="F-box_dom"/>
</dbReference>
<protein>
    <submittedName>
        <fullName evidence="3">F-box/LRR-repeat protein</fullName>
    </submittedName>
</protein>
<organism evidence="3 4">
    <name type="scientific">Trifolium pratense</name>
    <name type="common">Red clover</name>
    <dbReference type="NCBI Taxonomy" id="57577"/>
    <lineage>
        <taxon>Eukaryota</taxon>
        <taxon>Viridiplantae</taxon>
        <taxon>Streptophyta</taxon>
        <taxon>Embryophyta</taxon>
        <taxon>Tracheophyta</taxon>
        <taxon>Spermatophyta</taxon>
        <taxon>Magnoliopsida</taxon>
        <taxon>eudicotyledons</taxon>
        <taxon>Gunneridae</taxon>
        <taxon>Pentapetalae</taxon>
        <taxon>rosids</taxon>
        <taxon>fabids</taxon>
        <taxon>Fabales</taxon>
        <taxon>Fabaceae</taxon>
        <taxon>Papilionoideae</taxon>
        <taxon>50 kb inversion clade</taxon>
        <taxon>NPAAA clade</taxon>
        <taxon>Hologalegina</taxon>
        <taxon>IRL clade</taxon>
        <taxon>Trifolieae</taxon>
        <taxon>Trifolium</taxon>
    </lineage>
</organism>
<dbReference type="InterPro" id="IPR032675">
    <property type="entry name" value="LRR_dom_sf"/>
</dbReference>
<evidence type="ECO:0000259" key="2">
    <source>
        <dbReference type="Pfam" id="PF25372"/>
    </source>
</evidence>
<evidence type="ECO:0000259" key="1">
    <source>
        <dbReference type="Pfam" id="PF00646"/>
    </source>
</evidence>
<dbReference type="InterPro" id="IPR057207">
    <property type="entry name" value="FBXL15_LRR"/>
</dbReference>
<accession>A0A2K3NEH5</accession>
<sequence length="398" mass="45866">MTTTMVASESYLPNDCWECVFKFLDNGNYNNNYLKPLSLVSKQFLSITNSLRSTLAIFERNPTILFHRFSNVTCLDLKFYSGDLDILLHEISRFPLKLTSLKLFNGRTIPASGLRAFSQNITTLTSLKCYRFDSLRSSDLFLISDCFPLLEELDLGLGKPAQFKDRRNLNFLNAIKFLSLTLFKLRKINLTGHEYINDQCLFHLFKNCKLLEEAKISNCILVGSNALIDFGVRPQLKSLELDCCSWLRDERIIMFASFFPNLQRLDLSNCNGISDEGICRVLRRCCKIRYLNLASCSRVKLHRMNFEFPTLEVLNLSYTKVDDITLYVISKCCRGLLKLLLEDCYYVTEKGVKLVVKNCTQLREINFEYCRNVKSSVVESTSPSLKKLTDQVLDMKLV</sequence>
<dbReference type="GO" id="GO:0019005">
    <property type="term" value="C:SCF ubiquitin ligase complex"/>
    <property type="evidence" value="ECO:0007669"/>
    <property type="project" value="TreeGrafter"/>
</dbReference>
<evidence type="ECO:0000313" key="3">
    <source>
        <dbReference type="EMBL" id="PNY01435.1"/>
    </source>
</evidence>
<dbReference type="Pfam" id="PF25372">
    <property type="entry name" value="DUF7885"/>
    <property type="match status" value="1"/>
</dbReference>
<dbReference type="EMBL" id="ASHM01020103">
    <property type="protein sequence ID" value="PNY01435.1"/>
    <property type="molecule type" value="Genomic_DNA"/>
</dbReference>
<dbReference type="Proteomes" id="UP000236291">
    <property type="component" value="Unassembled WGS sequence"/>
</dbReference>
<feature type="domain" description="F-box/LRR-repeat protein 15-like leucin rich repeat" evidence="2">
    <location>
        <begin position="181"/>
        <end position="295"/>
    </location>
</feature>
<gene>
    <name evidence="3" type="ORF">L195_g024729</name>
</gene>
<reference evidence="3 4" key="1">
    <citation type="journal article" date="2014" name="Am. J. Bot.">
        <title>Genome assembly and annotation for red clover (Trifolium pratense; Fabaceae).</title>
        <authorList>
            <person name="Istvanek J."/>
            <person name="Jaros M."/>
            <person name="Krenek A."/>
            <person name="Repkova J."/>
        </authorList>
    </citation>
    <scope>NUCLEOTIDE SEQUENCE [LARGE SCALE GENOMIC DNA]</scope>
    <source>
        <strain evidence="4">cv. Tatra</strain>
        <tissue evidence="3">Young leaves</tissue>
    </source>
</reference>
<comment type="caution">
    <text evidence="3">The sequence shown here is derived from an EMBL/GenBank/DDBJ whole genome shotgun (WGS) entry which is preliminary data.</text>
</comment>
<dbReference type="STRING" id="57577.A0A2K3NEH5"/>
<dbReference type="SUPFAM" id="SSF52047">
    <property type="entry name" value="RNI-like"/>
    <property type="match status" value="1"/>
</dbReference>
<dbReference type="InterPro" id="IPR006553">
    <property type="entry name" value="Leu-rich_rpt_Cys-con_subtyp"/>
</dbReference>
<evidence type="ECO:0000313" key="4">
    <source>
        <dbReference type="Proteomes" id="UP000236291"/>
    </source>
</evidence>